<keyword evidence="7" id="KW-1185">Reference proteome</keyword>
<organism evidence="6 7">
    <name type="scientific">Lupinus angustifolius</name>
    <name type="common">Narrow-leaved blue lupine</name>
    <dbReference type="NCBI Taxonomy" id="3871"/>
    <lineage>
        <taxon>Eukaryota</taxon>
        <taxon>Viridiplantae</taxon>
        <taxon>Streptophyta</taxon>
        <taxon>Embryophyta</taxon>
        <taxon>Tracheophyta</taxon>
        <taxon>Spermatophyta</taxon>
        <taxon>Magnoliopsida</taxon>
        <taxon>eudicotyledons</taxon>
        <taxon>Gunneridae</taxon>
        <taxon>Pentapetalae</taxon>
        <taxon>rosids</taxon>
        <taxon>fabids</taxon>
        <taxon>Fabales</taxon>
        <taxon>Fabaceae</taxon>
        <taxon>Papilionoideae</taxon>
        <taxon>50 kb inversion clade</taxon>
        <taxon>genistoids sensu lato</taxon>
        <taxon>core genistoids</taxon>
        <taxon>Genisteae</taxon>
        <taxon>Lupinus</taxon>
    </lineage>
</organism>
<dbReference type="FunFam" id="3.40.50.1110:FF:000002">
    <property type="entry name" value="isoamyl acetate-hydrolyzing esterase 1 homolog"/>
    <property type="match status" value="1"/>
</dbReference>
<evidence type="ECO:0000256" key="4">
    <source>
        <dbReference type="SAM" id="MobiDB-lite"/>
    </source>
</evidence>
<sequence length="320" mass="36208">MSTLTKTTLPTSLLIPRRTKPINSPNNKVVFHKNDHYLNKIVPQKKKASFCIQAQAQEGEASVPSSPIESPSLRPTFVLFGSSIVEYSYFEGWGATLAHLYARQVDLIMRGYAGWNSRNALQILDRVFPKNATQQPSLVIVYFGGNDATNPRPGGNGPHVPLEEYKENMKKIVIHLQSLSEKTRVIFLSTPPINEDQIFGDSYPPDQRPKTNESHRIYSEAGLEVSQELNIKAVDLWSAIQEREDWKDVSFIDGIHFSDEGSKVVSREILKVLREADWEPSLHWRDMPIEFEEYYTPPTGPGGEPTDEPSSRFPPGVEWD</sequence>
<feature type="region of interest" description="Disordered" evidence="4">
    <location>
        <begin position="292"/>
        <end position="320"/>
    </location>
</feature>
<gene>
    <name evidence="6" type="ORF">TanjilG_12174</name>
</gene>
<dbReference type="OMA" id="INEAQIH"/>
<comment type="similarity">
    <text evidence="1">Belongs to the 'GDSL' lipolytic enzyme family.</text>
</comment>
<dbReference type="GO" id="GO:0016042">
    <property type="term" value="P:lipid catabolic process"/>
    <property type="evidence" value="ECO:0007669"/>
    <property type="project" value="UniProtKB-KW"/>
</dbReference>
<dbReference type="PANTHER" id="PTHR14209:SF21">
    <property type="entry name" value="HYDROLYZING ESTERASE-LIKE PROTEIN, PUTATIVE-RELATED"/>
    <property type="match status" value="1"/>
</dbReference>
<protein>
    <recommendedName>
        <fullName evidence="5">SGNH hydrolase-type esterase domain-containing protein</fullName>
    </recommendedName>
</protein>
<keyword evidence="2" id="KW-0378">Hydrolase</keyword>
<feature type="domain" description="SGNH hydrolase-type esterase" evidence="5">
    <location>
        <begin position="79"/>
        <end position="263"/>
    </location>
</feature>
<evidence type="ECO:0000313" key="7">
    <source>
        <dbReference type="Proteomes" id="UP000188354"/>
    </source>
</evidence>
<dbReference type="AlphaFoldDB" id="A0A1J7HA28"/>
<dbReference type="Gramene" id="OIV98588">
    <property type="protein sequence ID" value="OIV98588"/>
    <property type="gene ID" value="TanjilG_12174"/>
</dbReference>
<dbReference type="GO" id="GO:0016787">
    <property type="term" value="F:hydrolase activity"/>
    <property type="evidence" value="ECO:0007669"/>
    <property type="project" value="UniProtKB-KW"/>
</dbReference>
<evidence type="ECO:0000256" key="2">
    <source>
        <dbReference type="ARBA" id="ARBA00022801"/>
    </source>
</evidence>
<dbReference type="CDD" id="cd01838">
    <property type="entry name" value="Isoamyl_acetate_hydrolase_like"/>
    <property type="match status" value="1"/>
</dbReference>
<keyword evidence="3" id="KW-0442">Lipid degradation</keyword>
<accession>A0A1J7HA28</accession>
<dbReference type="Proteomes" id="UP000188354">
    <property type="component" value="Chromosome LG13"/>
</dbReference>
<dbReference type="KEGG" id="lang:109325404"/>
<dbReference type="STRING" id="3871.A0A1J7HA28"/>
<name>A0A1J7HA28_LUPAN</name>
<dbReference type="InterPro" id="IPR013830">
    <property type="entry name" value="SGNH_hydro"/>
</dbReference>
<evidence type="ECO:0000256" key="1">
    <source>
        <dbReference type="ARBA" id="ARBA00008668"/>
    </source>
</evidence>
<evidence type="ECO:0000256" key="3">
    <source>
        <dbReference type="ARBA" id="ARBA00022963"/>
    </source>
</evidence>
<dbReference type="OrthoDB" id="671439at2759"/>
<dbReference type="InterPro" id="IPR045136">
    <property type="entry name" value="Iah1-like"/>
</dbReference>
<dbReference type="Gene3D" id="3.40.50.1110">
    <property type="entry name" value="SGNH hydrolase"/>
    <property type="match status" value="1"/>
</dbReference>
<dbReference type="SUPFAM" id="SSF52266">
    <property type="entry name" value="SGNH hydrolase"/>
    <property type="match status" value="1"/>
</dbReference>
<dbReference type="EMBL" id="CM007373">
    <property type="protein sequence ID" value="OIV98588.1"/>
    <property type="molecule type" value="Genomic_DNA"/>
</dbReference>
<keyword evidence="3" id="KW-0443">Lipid metabolism</keyword>
<proteinExistence type="inferred from homology"/>
<dbReference type="InterPro" id="IPR036514">
    <property type="entry name" value="SGNH_hydro_sf"/>
</dbReference>
<evidence type="ECO:0000313" key="6">
    <source>
        <dbReference type="EMBL" id="OIV98588.1"/>
    </source>
</evidence>
<evidence type="ECO:0000259" key="5">
    <source>
        <dbReference type="Pfam" id="PF13472"/>
    </source>
</evidence>
<reference evidence="6 7" key="1">
    <citation type="journal article" date="2017" name="Plant Biotechnol. J.">
        <title>A comprehensive draft genome sequence for lupin (Lupinus angustifolius), an emerging health food: insights into plant-microbe interactions and legume evolution.</title>
        <authorList>
            <person name="Hane J.K."/>
            <person name="Ming Y."/>
            <person name="Kamphuis L.G."/>
            <person name="Nelson M.N."/>
            <person name="Garg G."/>
            <person name="Atkins C.A."/>
            <person name="Bayer P.E."/>
            <person name="Bravo A."/>
            <person name="Bringans S."/>
            <person name="Cannon S."/>
            <person name="Edwards D."/>
            <person name="Foley R."/>
            <person name="Gao L.L."/>
            <person name="Harrison M.J."/>
            <person name="Huang W."/>
            <person name="Hurgobin B."/>
            <person name="Li S."/>
            <person name="Liu C.W."/>
            <person name="McGrath A."/>
            <person name="Morahan G."/>
            <person name="Murray J."/>
            <person name="Weller J."/>
            <person name="Jian J."/>
            <person name="Singh K.B."/>
        </authorList>
    </citation>
    <scope>NUCLEOTIDE SEQUENCE [LARGE SCALE GENOMIC DNA]</scope>
    <source>
        <strain evidence="7">cv. Tanjil</strain>
        <tissue evidence="6">Whole plant</tissue>
    </source>
</reference>
<dbReference type="PANTHER" id="PTHR14209">
    <property type="entry name" value="ISOAMYL ACETATE-HYDROLYZING ESTERASE 1"/>
    <property type="match status" value="1"/>
</dbReference>
<dbReference type="Pfam" id="PF13472">
    <property type="entry name" value="Lipase_GDSL_2"/>
    <property type="match status" value="1"/>
</dbReference>